<evidence type="ECO:0000256" key="7">
    <source>
        <dbReference type="ARBA" id="ARBA00023242"/>
    </source>
</evidence>
<evidence type="ECO:0000313" key="13">
    <source>
        <dbReference type="EMBL" id="KAL1517383.1"/>
    </source>
</evidence>
<protein>
    <recommendedName>
        <fullName evidence="10">CCAAT/enhancer-binding protein zeta</fullName>
    </recommendedName>
    <alternativeName>
        <fullName evidence="8">CCAAT-box-binding transcription factor</fullName>
    </alternativeName>
</protein>
<dbReference type="FunFam" id="1.25.10.10:FF:000805">
    <property type="entry name" value="Similar to transcription factor CBF/MAK21"/>
    <property type="match status" value="1"/>
</dbReference>
<proteinExistence type="inferred from homology"/>
<keyword evidence="4" id="KW-0805">Transcription regulation</keyword>
<dbReference type="AlphaFoldDB" id="A0ABD1FH72"/>
<keyword evidence="7" id="KW-0539">Nucleus</keyword>
<feature type="compositionally biased region" description="Acidic residues" evidence="11">
    <location>
        <begin position="730"/>
        <end position="784"/>
    </location>
</feature>
<feature type="compositionally biased region" description="Basic and acidic residues" evidence="11">
    <location>
        <begin position="690"/>
        <end position="709"/>
    </location>
</feature>
<dbReference type="InterPro" id="IPR005612">
    <property type="entry name" value="CCAAT-binding_factor"/>
</dbReference>
<name>A0ABD1FH72_HYPHA</name>
<evidence type="ECO:0000256" key="5">
    <source>
        <dbReference type="ARBA" id="ARBA00023159"/>
    </source>
</evidence>
<evidence type="ECO:0000256" key="9">
    <source>
        <dbReference type="ARBA" id="ARBA00058879"/>
    </source>
</evidence>
<keyword evidence="14" id="KW-1185">Reference proteome</keyword>
<dbReference type="EMBL" id="JBDJPC010000001">
    <property type="protein sequence ID" value="KAL1517383.1"/>
    <property type="molecule type" value="Genomic_DNA"/>
</dbReference>
<evidence type="ECO:0000256" key="10">
    <source>
        <dbReference type="ARBA" id="ARBA00073389"/>
    </source>
</evidence>
<feature type="compositionally biased region" description="Basic residues" evidence="11">
    <location>
        <begin position="1"/>
        <end position="11"/>
    </location>
</feature>
<organism evidence="13 14">
    <name type="scientific">Hypothenemus hampei</name>
    <name type="common">Coffee berry borer</name>
    <dbReference type="NCBI Taxonomy" id="57062"/>
    <lineage>
        <taxon>Eukaryota</taxon>
        <taxon>Metazoa</taxon>
        <taxon>Ecdysozoa</taxon>
        <taxon>Arthropoda</taxon>
        <taxon>Hexapoda</taxon>
        <taxon>Insecta</taxon>
        <taxon>Pterygota</taxon>
        <taxon>Neoptera</taxon>
        <taxon>Endopterygota</taxon>
        <taxon>Coleoptera</taxon>
        <taxon>Polyphaga</taxon>
        <taxon>Cucujiformia</taxon>
        <taxon>Curculionidae</taxon>
        <taxon>Scolytinae</taxon>
        <taxon>Hypothenemus</taxon>
    </lineage>
</organism>
<dbReference type="Pfam" id="PF03914">
    <property type="entry name" value="CBF"/>
    <property type="match status" value="1"/>
</dbReference>
<sequence>MKYHKKNKFKTVPKASENKTEDLPIEDNYQELPKWYEQEIASGHNTGEPVTEQTLIELKEEAKQCHDSEVANYNIKNSKANSNFQWMKTVMNKGTVSDKIAAHTVAIQDNPICNLETLTTLVNMVKVGKKKECFTVMETLTELFLSDLLKPDQKLTPFHSKPLSTINEMSSGNAITRRKILSRWYFEDQLKEVFTSFVLALNRAAQDTVENNKEKAITAMFKLLCGNPEQEKNLLTNIINKLGDPSQKVASKAIYCLTQLLFKHPNMQPVVLKEVEKLLFRSNINMRTQYYCLCFLSQFYLSHEESDVAKQLIQLYLAFFKACVKKGEVDSRMMSALLMGINRSYPYSKMQFEDLSAHVETFYRLVHLASFNVALQVLMLLNQISVEKMADRYYAALYKKLVDPKLLTTTHQAMLLSLLYKAMNKDTQIGRVKMFIKRLFQISLFVQPAFCTGILYLISQLLSARPELQALTLEPTKIPNVLLDDDDEEEKYYDIKIEESNDDINTDDKSGADNLNVEFKGSSWRHNKQSTRKSVVKYNPLARNPLYGGGEFLAYTELVCLKHYFHPTVALWAKEVFAGKKLTYAGDPLKDFTLIRFLDRFVYKNPKVSNEKPCGAHPTFGKRKFYKPKGLKTLAVNSRSYLNEEKQNIPVDELFLYSYLQKKYNKDSEEDDEKDNSDLESVQSEEFEEMLDKMTGFKKDDDNNEKLDFMGEIGESLKKKKNQKKRKHDEEEEKEESDEEGEVENESFDEETDDMDLEATEEDLELIGDVSDDDDLEFLSEDSDVDHLPSKKKLKKDDVSSVFASAEEFAALLDDEGGSKKKPGGSSAMANKDQASQKQLTWEENRNRWIKGFNKAVTGKDKKKGSNKILNRKKSKKPKKK</sequence>
<feature type="domain" description="CCAAT-binding factor" evidence="12">
    <location>
        <begin position="374"/>
        <end position="572"/>
    </location>
</feature>
<dbReference type="PANTHER" id="PTHR12048">
    <property type="entry name" value="CCAAT-BINDING FACTOR-RELATED"/>
    <property type="match status" value="1"/>
</dbReference>
<gene>
    <name evidence="13" type="ORF">ABEB36_001152</name>
</gene>
<dbReference type="InterPro" id="IPR040155">
    <property type="entry name" value="CEBPZ/Mak21-like"/>
</dbReference>
<evidence type="ECO:0000256" key="3">
    <source>
        <dbReference type="ARBA" id="ARBA00022553"/>
    </source>
</evidence>
<dbReference type="GO" id="GO:0005634">
    <property type="term" value="C:nucleus"/>
    <property type="evidence" value="ECO:0007669"/>
    <property type="project" value="UniProtKB-SubCell"/>
</dbReference>
<evidence type="ECO:0000256" key="6">
    <source>
        <dbReference type="ARBA" id="ARBA00023163"/>
    </source>
</evidence>
<comment type="subcellular location">
    <subcellularLocation>
        <location evidence="1">Nucleus</location>
    </subcellularLocation>
</comment>
<evidence type="ECO:0000256" key="4">
    <source>
        <dbReference type="ARBA" id="ARBA00023015"/>
    </source>
</evidence>
<dbReference type="PANTHER" id="PTHR12048:SF0">
    <property type="entry name" value="CCAAT_ENHANCER-BINDING PROTEIN ZETA"/>
    <property type="match status" value="1"/>
</dbReference>
<keyword evidence="3" id="KW-0597">Phosphoprotein</keyword>
<dbReference type="InterPro" id="IPR016024">
    <property type="entry name" value="ARM-type_fold"/>
</dbReference>
<evidence type="ECO:0000313" key="14">
    <source>
        <dbReference type="Proteomes" id="UP001566132"/>
    </source>
</evidence>
<evidence type="ECO:0000259" key="12">
    <source>
        <dbReference type="Pfam" id="PF03914"/>
    </source>
</evidence>
<feature type="compositionally biased region" description="Basic residues" evidence="11">
    <location>
        <begin position="861"/>
        <end position="881"/>
    </location>
</feature>
<keyword evidence="6" id="KW-0804">Transcription</keyword>
<comment type="caution">
    <text evidence="13">The sequence shown here is derived from an EMBL/GenBank/DDBJ whole genome shotgun (WGS) entry which is preliminary data.</text>
</comment>
<keyword evidence="5" id="KW-0010">Activator</keyword>
<comment type="similarity">
    <text evidence="2">Belongs to the CBF/MAK21 family.</text>
</comment>
<comment type="function">
    <text evidence="9">Stimulates transcription from the HSP70 promoter.</text>
</comment>
<dbReference type="Proteomes" id="UP001566132">
    <property type="component" value="Unassembled WGS sequence"/>
</dbReference>
<dbReference type="Gene3D" id="1.25.10.10">
    <property type="entry name" value="Leucine-rich Repeat Variant"/>
    <property type="match status" value="1"/>
</dbReference>
<accession>A0ABD1FH72</accession>
<evidence type="ECO:0000256" key="11">
    <source>
        <dbReference type="SAM" id="MobiDB-lite"/>
    </source>
</evidence>
<feature type="region of interest" description="Disordered" evidence="11">
    <location>
        <begin position="666"/>
        <end position="795"/>
    </location>
</feature>
<feature type="compositionally biased region" description="Basic residues" evidence="11">
    <location>
        <begin position="718"/>
        <end position="727"/>
    </location>
</feature>
<dbReference type="InterPro" id="IPR011989">
    <property type="entry name" value="ARM-like"/>
</dbReference>
<evidence type="ECO:0000256" key="8">
    <source>
        <dbReference type="ARBA" id="ARBA00031941"/>
    </source>
</evidence>
<dbReference type="SUPFAM" id="SSF48371">
    <property type="entry name" value="ARM repeat"/>
    <property type="match status" value="1"/>
</dbReference>
<evidence type="ECO:0000256" key="2">
    <source>
        <dbReference type="ARBA" id="ARBA00007797"/>
    </source>
</evidence>
<feature type="region of interest" description="Disordered" evidence="11">
    <location>
        <begin position="1"/>
        <end position="24"/>
    </location>
</feature>
<feature type="compositionally biased region" description="Basic and acidic residues" evidence="11">
    <location>
        <begin position="785"/>
        <end position="795"/>
    </location>
</feature>
<evidence type="ECO:0000256" key="1">
    <source>
        <dbReference type="ARBA" id="ARBA00004123"/>
    </source>
</evidence>
<reference evidence="13 14" key="1">
    <citation type="submission" date="2024-05" db="EMBL/GenBank/DDBJ databases">
        <title>Genetic variation in Jamaican populations of the coffee berry borer (Hypothenemus hampei).</title>
        <authorList>
            <person name="Errbii M."/>
            <person name="Myrie A."/>
        </authorList>
    </citation>
    <scope>NUCLEOTIDE SEQUENCE [LARGE SCALE GENOMIC DNA]</scope>
    <source>
        <strain evidence="13">JA-Hopewell-2020-01-JO</strain>
        <tissue evidence="13">Whole body</tissue>
    </source>
</reference>
<feature type="region of interest" description="Disordered" evidence="11">
    <location>
        <begin position="815"/>
        <end position="881"/>
    </location>
</feature>